<protein>
    <submittedName>
        <fullName evidence="1">Uncharacterized protein</fullName>
    </submittedName>
</protein>
<name>A0A7N2MHE1_QUELO</name>
<dbReference type="InParanoid" id="A0A7N2MHE1"/>
<dbReference type="AlphaFoldDB" id="A0A7N2MHE1"/>
<reference evidence="1" key="2">
    <citation type="submission" date="2021-01" db="UniProtKB">
        <authorList>
            <consortium name="EnsemblPlants"/>
        </authorList>
    </citation>
    <scope>IDENTIFICATION</scope>
</reference>
<evidence type="ECO:0000313" key="1">
    <source>
        <dbReference type="EnsemblPlants" id="QL08p062957:mrna:CDS:1"/>
    </source>
</evidence>
<dbReference type="EnsemblPlants" id="QL08p062957:mrna">
    <property type="protein sequence ID" value="QL08p062957:mrna:CDS:1"/>
    <property type="gene ID" value="QL08p062957"/>
</dbReference>
<organism evidence="1 2">
    <name type="scientific">Quercus lobata</name>
    <name type="common">Valley oak</name>
    <dbReference type="NCBI Taxonomy" id="97700"/>
    <lineage>
        <taxon>Eukaryota</taxon>
        <taxon>Viridiplantae</taxon>
        <taxon>Streptophyta</taxon>
        <taxon>Embryophyta</taxon>
        <taxon>Tracheophyta</taxon>
        <taxon>Spermatophyta</taxon>
        <taxon>Magnoliopsida</taxon>
        <taxon>eudicotyledons</taxon>
        <taxon>Gunneridae</taxon>
        <taxon>Pentapetalae</taxon>
        <taxon>rosids</taxon>
        <taxon>fabids</taxon>
        <taxon>Fagales</taxon>
        <taxon>Fagaceae</taxon>
        <taxon>Quercus</taxon>
    </lineage>
</organism>
<proteinExistence type="predicted"/>
<evidence type="ECO:0000313" key="2">
    <source>
        <dbReference type="Proteomes" id="UP000594261"/>
    </source>
</evidence>
<accession>A0A7N2MHE1</accession>
<dbReference type="Proteomes" id="UP000594261">
    <property type="component" value="Chromosome 8"/>
</dbReference>
<dbReference type="Gene3D" id="1.10.510.10">
    <property type="entry name" value="Transferase(Phosphotransferase) domain 1"/>
    <property type="match status" value="1"/>
</dbReference>
<reference evidence="1 2" key="1">
    <citation type="journal article" date="2016" name="G3 (Bethesda)">
        <title>First Draft Assembly and Annotation of the Genome of a California Endemic Oak Quercus lobata Nee (Fagaceae).</title>
        <authorList>
            <person name="Sork V.L."/>
            <person name="Fitz-Gibbon S.T."/>
            <person name="Puiu D."/>
            <person name="Crepeau M."/>
            <person name="Gugger P.F."/>
            <person name="Sherman R."/>
            <person name="Stevens K."/>
            <person name="Langley C.H."/>
            <person name="Pellegrini M."/>
            <person name="Salzberg S.L."/>
        </authorList>
    </citation>
    <scope>NUCLEOTIDE SEQUENCE [LARGE SCALE GENOMIC DNA]</scope>
    <source>
        <strain evidence="1 2">cv. SW786</strain>
    </source>
</reference>
<sequence>MLALTEKLVRIVDPILLPREVEETEISTVAREDKFENEIQENKKTHDIVNLCQTDANVHKCLVSVLEIGLACSMESAEERMNMEEVTKEIHLIKKAFLGSRIQRGGLI</sequence>
<dbReference type="Gramene" id="QL08p062957:mrna">
    <property type="protein sequence ID" value="QL08p062957:mrna:CDS:1"/>
    <property type="gene ID" value="QL08p062957"/>
</dbReference>
<keyword evidence="2" id="KW-1185">Reference proteome</keyword>
<dbReference type="EMBL" id="LRBV02000008">
    <property type="status" value="NOT_ANNOTATED_CDS"/>
    <property type="molecule type" value="Genomic_DNA"/>
</dbReference>